<keyword evidence="2" id="KW-1185">Reference proteome</keyword>
<organism evidence="1 2">
    <name type="scientific">Prauserella salsuginis</name>
    <dbReference type="NCBI Taxonomy" id="387889"/>
    <lineage>
        <taxon>Bacteria</taxon>
        <taxon>Bacillati</taxon>
        <taxon>Actinomycetota</taxon>
        <taxon>Actinomycetes</taxon>
        <taxon>Pseudonocardiales</taxon>
        <taxon>Pseudonocardiaceae</taxon>
        <taxon>Prauserella</taxon>
        <taxon>Prauserella salsuginis group</taxon>
    </lineage>
</organism>
<dbReference type="Proteomes" id="UP001598673">
    <property type="component" value="Unassembled WGS sequence"/>
</dbReference>
<evidence type="ECO:0000313" key="2">
    <source>
        <dbReference type="Proteomes" id="UP001598673"/>
    </source>
</evidence>
<sequence>MSNPTGPATALRALGVAADTYGPTINASRSPRDVEALGRVLAESLSDSRPQKLVVWSTCDDAVLAHVVAVRLGISVTRASEVEGILTFDEPFSPGTRVALVATQWAGRRLATLRRFVTGQGGEVVALGAVIASESLDAAGDVPATALVPAREAKEVVT</sequence>
<evidence type="ECO:0000313" key="1">
    <source>
        <dbReference type="EMBL" id="MFD6792951.1"/>
    </source>
</evidence>
<name>A0ABW6G180_9PSEU</name>
<comment type="caution">
    <text evidence="1">The sequence shown here is derived from an EMBL/GenBank/DDBJ whole genome shotgun (WGS) entry which is preliminary data.</text>
</comment>
<dbReference type="RefSeq" id="WP_258937695.1">
    <property type="nucleotide sequence ID" value="NZ_JANBBF010000012.1"/>
</dbReference>
<proteinExistence type="predicted"/>
<accession>A0ABW6G180</accession>
<gene>
    <name evidence="1" type="ORF">ACFWGY_06405</name>
</gene>
<reference evidence="1 2" key="1">
    <citation type="submission" date="2024-09" db="EMBL/GenBank/DDBJ databases">
        <title>The Natural Products Discovery Center: Release of the First 8490 Sequenced Strains for Exploring Actinobacteria Biosynthetic Diversity.</title>
        <authorList>
            <person name="Kalkreuter E."/>
            <person name="Kautsar S.A."/>
            <person name="Yang D."/>
            <person name="Bader C.D."/>
            <person name="Teijaro C.N."/>
            <person name="Fluegel L."/>
            <person name="Davis C.M."/>
            <person name="Simpson J.R."/>
            <person name="Lauterbach L."/>
            <person name="Steele A.D."/>
            <person name="Gui C."/>
            <person name="Meng S."/>
            <person name="Li G."/>
            <person name="Viehrig K."/>
            <person name="Ye F."/>
            <person name="Su P."/>
            <person name="Kiefer A.F."/>
            <person name="Nichols A."/>
            <person name="Cepeda A.J."/>
            <person name="Yan W."/>
            <person name="Fan B."/>
            <person name="Jiang Y."/>
            <person name="Adhikari A."/>
            <person name="Zheng C.-J."/>
            <person name="Schuster L."/>
            <person name="Cowan T.M."/>
            <person name="Smanski M.J."/>
            <person name="Chevrette M.G."/>
            <person name="De Carvalho L.P.S."/>
            <person name="Shen B."/>
        </authorList>
    </citation>
    <scope>NUCLEOTIDE SEQUENCE [LARGE SCALE GENOMIC DNA]</scope>
    <source>
        <strain evidence="1 2">NPDC060353</strain>
    </source>
</reference>
<dbReference type="EMBL" id="JBHXCV010000003">
    <property type="protein sequence ID" value="MFD6792951.1"/>
    <property type="molecule type" value="Genomic_DNA"/>
</dbReference>
<protein>
    <submittedName>
        <fullName evidence="1">Uncharacterized protein</fullName>
    </submittedName>
</protein>